<dbReference type="Proteomes" id="UP001605036">
    <property type="component" value="Unassembled WGS sequence"/>
</dbReference>
<protein>
    <submittedName>
        <fullName evidence="1">Uncharacterized protein</fullName>
    </submittedName>
</protein>
<reference evidence="1 2" key="1">
    <citation type="submission" date="2024-09" db="EMBL/GenBank/DDBJ databases">
        <title>Chromosome-scale assembly of Riccia fluitans.</title>
        <authorList>
            <person name="Paukszto L."/>
            <person name="Sawicki J."/>
            <person name="Karawczyk K."/>
            <person name="Piernik-Szablinska J."/>
            <person name="Szczecinska M."/>
            <person name="Mazdziarz M."/>
        </authorList>
    </citation>
    <scope>NUCLEOTIDE SEQUENCE [LARGE SCALE GENOMIC DNA]</scope>
    <source>
        <strain evidence="1">Rf_01</strain>
        <tissue evidence="1">Aerial parts of the thallus</tissue>
    </source>
</reference>
<dbReference type="EMBL" id="JBHFFA010000002">
    <property type="protein sequence ID" value="KAL2643299.1"/>
    <property type="molecule type" value="Genomic_DNA"/>
</dbReference>
<name>A0ABD1Z7B4_9MARC</name>
<keyword evidence="2" id="KW-1185">Reference proteome</keyword>
<dbReference type="AlphaFoldDB" id="A0ABD1Z7B4"/>
<sequence length="187" mass="20032">MEDPVITSITMASEEAYAAVMQETACTLTSMINLSEGDMAAPKRGPAKEDQRCEGVGNFVVGTSFGNTEDNLVIPKLVLKTDFPTPCQLVLPPPSDKENASVEELEESAAAGLISTQTTPVSETAPGEHVIVTPSEPLISHAEAGIQYKFTEQEPIAFKTDEQLTLNASQLTIERQFTPQVTSKCSS</sequence>
<proteinExistence type="predicted"/>
<evidence type="ECO:0000313" key="2">
    <source>
        <dbReference type="Proteomes" id="UP001605036"/>
    </source>
</evidence>
<organism evidence="1 2">
    <name type="scientific">Riccia fluitans</name>
    <dbReference type="NCBI Taxonomy" id="41844"/>
    <lineage>
        <taxon>Eukaryota</taxon>
        <taxon>Viridiplantae</taxon>
        <taxon>Streptophyta</taxon>
        <taxon>Embryophyta</taxon>
        <taxon>Marchantiophyta</taxon>
        <taxon>Marchantiopsida</taxon>
        <taxon>Marchantiidae</taxon>
        <taxon>Marchantiales</taxon>
        <taxon>Ricciaceae</taxon>
        <taxon>Riccia</taxon>
    </lineage>
</organism>
<comment type="caution">
    <text evidence="1">The sequence shown here is derived from an EMBL/GenBank/DDBJ whole genome shotgun (WGS) entry which is preliminary data.</text>
</comment>
<accession>A0ABD1Z7B4</accession>
<evidence type="ECO:0000313" key="1">
    <source>
        <dbReference type="EMBL" id="KAL2643299.1"/>
    </source>
</evidence>
<gene>
    <name evidence="1" type="ORF">R1flu_010886</name>
</gene>